<evidence type="ECO:0000313" key="2">
    <source>
        <dbReference type="EMBL" id="MXQ55348.1"/>
    </source>
</evidence>
<organism evidence="2 3">
    <name type="scientific">Shimazuella alba</name>
    <dbReference type="NCBI Taxonomy" id="2690964"/>
    <lineage>
        <taxon>Bacteria</taxon>
        <taxon>Bacillati</taxon>
        <taxon>Bacillota</taxon>
        <taxon>Bacilli</taxon>
        <taxon>Bacillales</taxon>
        <taxon>Thermoactinomycetaceae</taxon>
        <taxon>Shimazuella</taxon>
    </lineage>
</organism>
<accession>A0A6I4VXY7</accession>
<dbReference type="EMBL" id="WUUL01000013">
    <property type="protein sequence ID" value="MXQ55348.1"/>
    <property type="molecule type" value="Genomic_DNA"/>
</dbReference>
<dbReference type="AlphaFoldDB" id="A0A6I4VXY7"/>
<evidence type="ECO:0000259" key="1">
    <source>
        <dbReference type="Pfam" id="PF13700"/>
    </source>
</evidence>
<gene>
    <name evidence="2" type="ORF">GSM42_16830</name>
</gene>
<evidence type="ECO:0000313" key="3">
    <source>
        <dbReference type="Proteomes" id="UP000430692"/>
    </source>
</evidence>
<protein>
    <submittedName>
        <fullName evidence="2">DUF4158 domain-containing protein</fullName>
    </submittedName>
</protein>
<reference evidence="2 3" key="1">
    <citation type="submission" date="2019-12" db="EMBL/GenBank/DDBJ databases">
        <title>Whole-genome analyses of novel actinobacteria.</title>
        <authorList>
            <person name="Sahin N."/>
            <person name="Saygin H."/>
        </authorList>
    </citation>
    <scope>NUCLEOTIDE SEQUENCE [LARGE SCALE GENOMIC DNA]</scope>
    <source>
        <strain evidence="2 3">KC615</strain>
    </source>
</reference>
<feature type="domain" description="DUF4158" evidence="1">
    <location>
        <begin position="25"/>
        <end position="175"/>
    </location>
</feature>
<keyword evidence="3" id="KW-1185">Reference proteome</keyword>
<comment type="caution">
    <text evidence="2">The sequence shown here is derived from an EMBL/GenBank/DDBJ whole genome shotgun (WGS) entry which is preliminary data.</text>
</comment>
<dbReference type="Pfam" id="PF13700">
    <property type="entry name" value="DUF4158"/>
    <property type="match status" value="1"/>
</dbReference>
<name>A0A6I4VXY7_9BACL</name>
<sequence length="312" mass="37000">MSSLYQKLYLFRNDIERRESSIEEKLGQKELEEHFTTLPSKRHLVNGEENQRKSFRLCGSFEIFSTETRFPNQKQDVPPVVVQYLADQVNASIGDFFNGYSWGGKERSYTDHRKIIRNLLGFRELKRKDNEKLQEWLQVQLTHDTDYLKDQAYRLFREWKVEPPSTGNLKRMIDSVMDTFEKHFFQTTFKQLSPTTLSRMDVLLESEEEVDQYTEEELAKESDILSFRQLLATPNKPSVSTMNQEMKKHLAIQHLQVPHDLCKQISPNLVKKYRLRAATEMVTELRAHPPYIRLLAILFWHRLAEVTITWQI</sequence>
<proteinExistence type="predicted"/>
<dbReference type="InterPro" id="IPR025296">
    <property type="entry name" value="DUF4158"/>
</dbReference>
<dbReference type="Proteomes" id="UP000430692">
    <property type="component" value="Unassembled WGS sequence"/>
</dbReference>